<dbReference type="InterPro" id="IPR017923">
    <property type="entry name" value="TFIIS_N"/>
</dbReference>
<evidence type="ECO:0000313" key="12">
    <source>
        <dbReference type="EMBL" id="KAL3846862.1"/>
    </source>
</evidence>
<feature type="compositionally biased region" description="Basic and acidic residues" evidence="10">
    <location>
        <begin position="356"/>
        <end position="383"/>
    </location>
</feature>
<name>A0ABD3UF24_SINWO</name>
<evidence type="ECO:0000256" key="3">
    <source>
        <dbReference type="ARBA" id="ARBA00022816"/>
    </source>
</evidence>
<comment type="similarity">
    <text evidence="8">Belongs to the IWS1 family.</text>
</comment>
<keyword evidence="1" id="KW-0813">Transport</keyword>
<dbReference type="GO" id="GO:0008380">
    <property type="term" value="P:RNA splicing"/>
    <property type="evidence" value="ECO:0007669"/>
    <property type="project" value="UniProtKB-KW"/>
</dbReference>
<feature type="compositionally biased region" description="Low complexity" evidence="10">
    <location>
        <begin position="246"/>
        <end position="258"/>
    </location>
</feature>
<dbReference type="FunFam" id="1.20.930.10:FF:000001">
    <property type="entry name" value="IWS1, SUPT6H interacting protein"/>
    <property type="match status" value="1"/>
</dbReference>
<dbReference type="Proteomes" id="UP001634394">
    <property type="component" value="Unassembled WGS sequence"/>
</dbReference>
<evidence type="ECO:0000313" key="13">
    <source>
        <dbReference type="Proteomes" id="UP001634394"/>
    </source>
</evidence>
<keyword evidence="6" id="KW-0508">mRNA splicing</keyword>
<evidence type="ECO:0000256" key="6">
    <source>
        <dbReference type="ARBA" id="ARBA00023187"/>
    </source>
</evidence>
<feature type="compositionally biased region" description="Acidic residues" evidence="10">
    <location>
        <begin position="66"/>
        <end position="76"/>
    </location>
</feature>
<feature type="compositionally biased region" description="Basic and acidic residues" evidence="10">
    <location>
        <begin position="647"/>
        <end position="658"/>
    </location>
</feature>
<keyword evidence="3" id="KW-0509">mRNA transport</keyword>
<feature type="compositionally biased region" description="Basic residues" evidence="10">
    <location>
        <begin position="259"/>
        <end position="273"/>
    </location>
</feature>
<feature type="compositionally biased region" description="Acidic residues" evidence="10">
    <location>
        <begin position="395"/>
        <end position="409"/>
    </location>
</feature>
<comment type="subcellular location">
    <subcellularLocation>
        <location evidence="9">Nucleus</location>
    </subcellularLocation>
</comment>
<protein>
    <recommendedName>
        <fullName evidence="11">TFIIS N-terminal domain-containing protein</fullName>
    </recommendedName>
</protein>
<dbReference type="PROSITE" id="PS51319">
    <property type="entry name" value="TFIIS_N"/>
    <property type="match status" value="1"/>
</dbReference>
<evidence type="ECO:0000259" key="11">
    <source>
        <dbReference type="PROSITE" id="PS51319"/>
    </source>
</evidence>
<dbReference type="Gene3D" id="1.20.930.10">
    <property type="entry name" value="Conserved domain common to transcription factors TFIIS, elongin A, CRSP70"/>
    <property type="match status" value="1"/>
</dbReference>
<dbReference type="InterPro" id="IPR051037">
    <property type="entry name" value="RNAPII_TF_IWS1"/>
</dbReference>
<feature type="region of interest" description="Disordered" evidence="10">
    <location>
        <begin position="46"/>
        <end position="467"/>
    </location>
</feature>
<accession>A0ABD3UF24</accession>
<keyword evidence="7 9" id="KW-0539">Nucleus</keyword>
<dbReference type="AlphaFoldDB" id="A0ABD3UF24"/>
<feature type="compositionally biased region" description="Low complexity" evidence="10">
    <location>
        <begin position="118"/>
        <end position="176"/>
    </location>
</feature>
<sequence length="761" mass="81533">MEDDSNSGSGGSGGSTPLQDEPAYGEECSFDQKKGAAVLSSGKVPVYATGHSQSDDDYVSDGGEVEREEVEMDEEHSQDSGPASPEVSPPASPTQSRSGPRSPASDPASPMYSPPASPSRSGSGPASPDGSQQGSPMSGAGSPPGSPMGSRGGSPRSPHSSHSRSAPASPTGSGTPPYSPVGTRSQSPKSPAGSESPRSPVEKTSPRSRSQSPASPRGSGTPPYSPLGNDSPRSPAGSQSPKSTAGSRSPRSPVGSRSPRSRSGSRSRSRSPRSRSGSPRSRSGSPRSRSGSPRSRSGSPRSRSGSPRSRSGSPASPAGSGTPPYSPVGSGSPRSSASSRSPRSAQSGSPRSRSGSPREDSDDEKPARKAKGSDDDDSDKGSEAGDLIADIFGSSDEEEEFEGFGEADVEATTKKKKATILSDDDDEEEDNADKVEAGGEEGQGQILPELSDDDENDEAVRKDGEEREDIISDFDLMMQKKKEEMQKRKRKKKDFDIINDNDDLIADMINKMKTAAEEDRELNKNRQPAIRKLKYLPAVISQLKKADLQSAFLDCGVLGAITEWLAPLPDKSLPNLQIRVSLLRILMEFPQINSSALKSSGIGKAIMYLYKHPKEIKENKDRAGKLINEWSRPIFNLTSNYKSLSKEEREERDYEQIPKKRRISSEGGVTPGRDLDKSLTGEEKALRPGDPGWIYRARVPTPSNKDYVVRPKWRVEEVTKPSGKKGPTRYEKHVRSFADKKKNLKSQRAVTISIEGRHMAL</sequence>
<dbReference type="GO" id="GO:0006397">
    <property type="term" value="P:mRNA processing"/>
    <property type="evidence" value="ECO:0007669"/>
    <property type="project" value="UniProtKB-KW"/>
</dbReference>
<dbReference type="GO" id="GO:0005634">
    <property type="term" value="C:nucleus"/>
    <property type="evidence" value="ECO:0007669"/>
    <property type="project" value="UniProtKB-SubCell"/>
</dbReference>
<gene>
    <name evidence="12" type="ORF">ACJMK2_017816</name>
</gene>
<dbReference type="GO" id="GO:0051028">
    <property type="term" value="P:mRNA transport"/>
    <property type="evidence" value="ECO:0007669"/>
    <property type="project" value="UniProtKB-KW"/>
</dbReference>
<dbReference type="SUPFAM" id="SSF47676">
    <property type="entry name" value="Conserved domain common to transcription factors TFIIS, elongin A, CRSP70"/>
    <property type="match status" value="1"/>
</dbReference>
<feature type="compositionally biased region" description="Acidic residues" evidence="10">
    <location>
        <begin position="422"/>
        <end position="431"/>
    </location>
</feature>
<feature type="region of interest" description="Disordered" evidence="10">
    <location>
        <begin position="1"/>
        <end position="29"/>
    </location>
</feature>
<evidence type="ECO:0000256" key="10">
    <source>
        <dbReference type="SAM" id="MobiDB-lite"/>
    </source>
</evidence>
<evidence type="ECO:0000256" key="7">
    <source>
        <dbReference type="ARBA" id="ARBA00023242"/>
    </source>
</evidence>
<dbReference type="EMBL" id="JBJQND010000016">
    <property type="protein sequence ID" value="KAL3846862.1"/>
    <property type="molecule type" value="Genomic_DNA"/>
</dbReference>
<dbReference type="InterPro" id="IPR035441">
    <property type="entry name" value="TFIIS/LEDGF_dom_sf"/>
</dbReference>
<evidence type="ECO:0000256" key="4">
    <source>
        <dbReference type="ARBA" id="ARBA00023015"/>
    </source>
</evidence>
<feature type="domain" description="TFIIS N-terminal" evidence="11">
    <location>
        <begin position="559"/>
        <end position="637"/>
    </location>
</feature>
<feature type="compositionally biased region" description="Basic and acidic residues" evidence="10">
    <location>
        <begin position="673"/>
        <end position="684"/>
    </location>
</feature>
<feature type="compositionally biased region" description="Low complexity" evidence="10">
    <location>
        <begin position="274"/>
        <end position="355"/>
    </location>
</feature>
<comment type="caution">
    <text evidence="12">The sequence shown here is derived from an EMBL/GenBank/DDBJ whole genome shotgun (WGS) entry which is preliminary data.</text>
</comment>
<keyword evidence="2" id="KW-0507">mRNA processing</keyword>
<evidence type="ECO:0000256" key="1">
    <source>
        <dbReference type="ARBA" id="ARBA00022448"/>
    </source>
</evidence>
<evidence type="ECO:0000256" key="2">
    <source>
        <dbReference type="ARBA" id="ARBA00022664"/>
    </source>
</evidence>
<dbReference type="PANTHER" id="PTHR46010">
    <property type="entry name" value="PROTEIN IWS1 HOMOLOG"/>
    <property type="match status" value="1"/>
</dbReference>
<keyword evidence="5" id="KW-0804">Transcription</keyword>
<feature type="compositionally biased region" description="Low complexity" evidence="10">
    <location>
        <begin position="102"/>
        <end position="111"/>
    </location>
</feature>
<feature type="compositionally biased region" description="Low complexity" evidence="10">
    <location>
        <begin position="207"/>
        <end position="219"/>
    </location>
</feature>
<dbReference type="Pfam" id="PF08711">
    <property type="entry name" value="Med26"/>
    <property type="match status" value="1"/>
</dbReference>
<dbReference type="PANTHER" id="PTHR46010:SF1">
    <property type="entry name" value="PROTEIN IWS1 HOMOLOG"/>
    <property type="match status" value="1"/>
</dbReference>
<feature type="compositionally biased region" description="Polar residues" evidence="10">
    <location>
        <begin position="236"/>
        <end position="245"/>
    </location>
</feature>
<evidence type="ECO:0000256" key="5">
    <source>
        <dbReference type="ARBA" id="ARBA00023163"/>
    </source>
</evidence>
<keyword evidence="13" id="KW-1185">Reference proteome</keyword>
<reference evidence="12 13" key="1">
    <citation type="submission" date="2024-11" db="EMBL/GenBank/DDBJ databases">
        <title>Chromosome-level genome assembly of the freshwater bivalve Anodonta woodiana.</title>
        <authorList>
            <person name="Chen X."/>
        </authorList>
    </citation>
    <scope>NUCLEOTIDE SEQUENCE [LARGE SCALE GENOMIC DNA]</scope>
    <source>
        <strain evidence="12">MN2024</strain>
        <tissue evidence="12">Gills</tissue>
    </source>
</reference>
<organism evidence="12 13">
    <name type="scientific">Sinanodonta woodiana</name>
    <name type="common">Chinese pond mussel</name>
    <name type="synonym">Anodonta woodiana</name>
    <dbReference type="NCBI Taxonomy" id="1069815"/>
    <lineage>
        <taxon>Eukaryota</taxon>
        <taxon>Metazoa</taxon>
        <taxon>Spiralia</taxon>
        <taxon>Lophotrochozoa</taxon>
        <taxon>Mollusca</taxon>
        <taxon>Bivalvia</taxon>
        <taxon>Autobranchia</taxon>
        <taxon>Heteroconchia</taxon>
        <taxon>Palaeoheterodonta</taxon>
        <taxon>Unionida</taxon>
        <taxon>Unionoidea</taxon>
        <taxon>Unionidae</taxon>
        <taxon>Unioninae</taxon>
        <taxon>Sinanodonta</taxon>
    </lineage>
</organism>
<feature type="region of interest" description="Disordered" evidence="10">
    <location>
        <begin position="647"/>
        <end position="684"/>
    </location>
</feature>
<proteinExistence type="inferred from homology"/>
<evidence type="ECO:0000256" key="9">
    <source>
        <dbReference type="PROSITE-ProRule" id="PRU00649"/>
    </source>
</evidence>
<keyword evidence="4" id="KW-0805">Transcription regulation</keyword>
<evidence type="ECO:0000256" key="8">
    <source>
        <dbReference type="ARBA" id="ARBA00037992"/>
    </source>
</evidence>